<dbReference type="Proteomes" id="UP000501240">
    <property type="component" value="Chromosome"/>
</dbReference>
<feature type="active site" description="Proton donor/acceptor" evidence="4">
    <location>
        <position position="144"/>
    </location>
</feature>
<dbReference type="Gene3D" id="3.20.20.70">
    <property type="entry name" value="Aldolase class I"/>
    <property type="match status" value="1"/>
</dbReference>
<dbReference type="SUPFAM" id="SSF51569">
    <property type="entry name" value="Aldolase"/>
    <property type="match status" value="1"/>
</dbReference>
<evidence type="ECO:0000313" key="7">
    <source>
        <dbReference type="Proteomes" id="UP000501240"/>
    </source>
</evidence>
<dbReference type="SMART" id="SM01130">
    <property type="entry name" value="DHDPS"/>
    <property type="match status" value="1"/>
</dbReference>
<dbReference type="RefSeq" id="WP_173095355.1">
    <property type="nucleotide sequence ID" value="NZ_CP053892.1"/>
</dbReference>
<dbReference type="Pfam" id="PF00701">
    <property type="entry name" value="DHDPS"/>
    <property type="match status" value="1"/>
</dbReference>
<accession>A0A7D4A2P1</accession>
<comment type="similarity">
    <text evidence="3">Belongs to the DapA family.</text>
</comment>
<evidence type="ECO:0000256" key="4">
    <source>
        <dbReference type="PIRSR" id="PIRSR001365-1"/>
    </source>
</evidence>
<feature type="binding site" evidence="5">
    <location>
        <position position="218"/>
    </location>
    <ligand>
        <name>pyruvate</name>
        <dbReference type="ChEBI" id="CHEBI:15361"/>
    </ligand>
</feature>
<dbReference type="EMBL" id="CP053892">
    <property type="protein sequence ID" value="QKG21025.1"/>
    <property type="molecule type" value="Genomic_DNA"/>
</dbReference>
<dbReference type="PROSITE" id="PS00666">
    <property type="entry name" value="DHDPS_2"/>
    <property type="match status" value="1"/>
</dbReference>
<dbReference type="InterPro" id="IPR002220">
    <property type="entry name" value="DapA-like"/>
</dbReference>
<dbReference type="PRINTS" id="PR00146">
    <property type="entry name" value="DHPICSNTHASE"/>
</dbReference>
<protein>
    <submittedName>
        <fullName evidence="6">Dihydrodipicolinate synthase</fullName>
    </submittedName>
</protein>
<dbReference type="InterPro" id="IPR020625">
    <property type="entry name" value="Schiff_base-form_aldolases_AS"/>
</dbReference>
<evidence type="ECO:0000256" key="1">
    <source>
        <dbReference type="ARBA" id="ARBA00023239"/>
    </source>
</evidence>
<proteinExistence type="inferred from homology"/>
<dbReference type="GO" id="GO:0008840">
    <property type="term" value="F:4-hydroxy-tetrahydrodipicolinate synthase activity"/>
    <property type="evidence" value="ECO:0007669"/>
    <property type="project" value="TreeGrafter"/>
</dbReference>
<evidence type="ECO:0000256" key="3">
    <source>
        <dbReference type="PIRNR" id="PIRNR001365"/>
    </source>
</evidence>
<dbReference type="PANTHER" id="PTHR12128">
    <property type="entry name" value="DIHYDRODIPICOLINATE SYNTHASE"/>
    <property type="match status" value="1"/>
</dbReference>
<keyword evidence="7" id="KW-1185">Reference proteome</keyword>
<keyword evidence="1 3" id="KW-0456">Lyase</keyword>
<dbReference type="PIRSF" id="PIRSF001365">
    <property type="entry name" value="DHDPS"/>
    <property type="match status" value="1"/>
</dbReference>
<reference evidence="6 7" key="1">
    <citation type="submission" date="2020-05" db="EMBL/GenBank/DDBJ databases">
        <title>Actinomadura verrucosospora NRRL-B18236 (PFL_A860) Genome sequencing and assembly.</title>
        <authorList>
            <person name="Samborskyy M."/>
        </authorList>
    </citation>
    <scope>NUCLEOTIDE SEQUENCE [LARGE SCALE GENOMIC DNA]</scope>
    <source>
        <strain evidence="6 7">NRRL:B18236</strain>
    </source>
</reference>
<dbReference type="PANTHER" id="PTHR12128:SF72">
    <property type="entry name" value="DIHYDRODIPICOLINATE SYNTHASE"/>
    <property type="match status" value="1"/>
</dbReference>
<sequence length="316" mass="32778">MTAAPAEPAAPPLAGVVPPVCTPLTPDLDVDAASLERLVDHLVGAGVDGLFVLGSTSEVAFLPDAHRRTVLETVVKHVAGQVPVLAGAIDMTTLRVIEHARAAAELGCDGVVATAPFYTRTHPAEIEAHLRRVAAAVPVPVYAYDLPVSVHSKLDAAMLLRLADEGVLAGVKDSSGDEGGLRSLLVALRDAGTGGFSVLTGSELTVDSALAMGAHGVVPGLGNVDPGGYVRLYRLCREGRWDEARAEQERLLRLFDIVNAGGAARMGRGSSALGSFKTALHLRGVIDCPVTAPPQIQLDAAETEHVRRTLAAAGLL</sequence>
<evidence type="ECO:0000313" key="6">
    <source>
        <dbReference type="EMBL" id="QKG21025.1"/>
    </source>
</evidence>
<dbReference type="AlphaFoldDB" id="A0A7D4A2P1"/>
<name>A0A7D4A2P1_ACTVE</name>
<feature type="active site" description="Schiff-base intermediate with substrate" evidence="4">
    <location>
        <position position="172"/>
    </location>
</feature>
<organism evidence="6 7">
    <name type="scientific">Actinomadura verrucosospora</name>
    <dbReference type="NCBI Taxonomy" id="46165"/>
    <lineage>
        <taxon>Bacteria</taxon>
        <taxon>Bacillati</taxon>
        <taxon>Actinomycetota</taxon>
        <taxon>Actinomycetes</taxon>
        <taxon>Streptosporangiales</taxon>
        <taxon>Thermomonosporaceae</taxon>
        <taxon>Actinomadura</taxon>
    </lineage>
</organism>
<evidence type="ECO:0000256" key="2">
    <source>
        <dbReference type="ARBA" id="ARBA00023270"/>
    </source>
</evidence>
<feature type="binding site" evidence="5">
    <location>
        <position position="56"/>
    </location>
    <ligand>
        <name>pyruvate</name>
        <dbReference type="ChEBI" id="CHEBI:15361"/>
    </ligand>
</feature>
<dbReference type="CDD" id="cd00408">
    <property type="entry name" value="DHDPS-like"/>
    <property type="match status" value="1"/>
</dbReference>
<keyword evidence="2" id="KW-0704">Schiff base</keyword>
<evidence type="ECO:0000256" key="5">
    <source>
        <dbReference type="PIRSR" id="PIRSR001365-2"/>
    </source>
</evidence>
<gene>
    <name evidence="6" type="ORF">ACTIVE_2663</name>
</gene>
<dbReference type="InterPro" id="IPR013785">
    <property type="entry name" value="Aldolase_TIM"/>
</dbReference>